<reference evidence="4" key="1">
    <citation type="submission" date="2022-11" db="UniProtKB">
        <authorList>
            <consortium name="WormBaseParasite"/>
        </authorList>
    </citation>
    <scope>IDENTIFICATION</scope>
</reference>
<protein>
    <submittedName>
        <fullName evidence="4">Uncharacterized protein</fullName>
    </submittedName>
</protein>
<dbReference type="Proteomes" id="UP000887574">
    <property type="component" value="Unplaced"/>
</dbReference>
<accession>A0A915EG17</accession>
<evidence type="ECO:0000256" key="2">
    <source>
        <dbReference type="SAM" id="Phobius"/>
    </source>
</evidence>
<dbReference type="AlphaFoldDB" id="A0A915EG17"/>
<organism evidence="3 4">
    <name type="scientific">Ditylenchus dipsaci</name>
    <dbReference type="NCBI Taxonomy" id="166011"/>
    <lineage>
        <taxon>Eukaryota</taxon>
        <taxon>Metazoa</taxon>
        <taxon>Ecdysozoa</taxon>
        <taxon>Nematoda</taxon>
        <taxon>Chromadorea</taxon>
        <taxon>Rhabditida</taxon>
        <taxon>Tylenchina</taxon>
        <taxon>Tylenchomorpha</taxon>
        <taxon>Sphaerularioidea</taxon>
        <taxon>Anguinidae</taxon>
        <taxon>Anguininae</taxon>
        <taxon>Ditylenchus</taxon>
    </lineage>
</organism>
<feature type="transmembrane region" description="Helical" evidence="2">
    <location>
        <begin position="78"/>
        <end position="101"/>
    </location>
</feature>
<feature type="compositionally biased region" description="Low complexity" evidence="1">
    <location>
        <begin position="194"/>
        <end position="216"/>
    </location>
</feature>
<feature type="region of interest" description="Disordered" evidence="1">
    <location>
        <begin position="189"/>
        <end position="222"/>
    </location>
</feature>
<feature type="region of interest" description="Disordered" evidence="1">
    <location>
        <begin position="240"/>
        <end position="289"/>
    </location>
</feature>
<feature type="compositionally biased region" description="Low complexity" evidence="1">
    <location>
        <begin position="240"/>
        <end position="251"/>
    </location>
</feature>
<keyword evidence="2" id="KW-0812">Transmembrane</keyword>
<name>A0A915EG17_9BILA</name>
<feature type="transmembrane region" description="Helical" evidence="2">
    <location>
        <begin position="159"/>
        <end position="178"/>
    </location>
</feature>
<keyword evidence="3" id="KW-1185">Reference proteome</keyword>
<dbReference type="WBParaSite" id="jg4942.1">
    <property type="protein sequence ID" value="jg4942.1"/>
    <property type="gene ID" value="jg4942"/>
</dbReference>
<keyword evidence="2" id="KW-1133">Transmembrane helix</keyword>
<evidence type="ECO:0000256" key="1">
    <source>
        <dbReference type="SAM" id="MobiDB-lite"/>
    </source>
</evidence>
<keyword evidence="2" id="KW-0472">Membrane</keyword>
<evidence type="ECO:0000313" key="3">
    <source>
        <dbReference type="Proteomes" id="UP000887574"/>
    </source>
</evidence>
<feature type="compositionally biased region" description="Low complexity" evidence="1">
    <location>
        <begin position="260"/>
        <end position="270"/>
    </location>
</feature>
<sequence length="321" mass="34745">MIVDVENVRKGLKHLVRLLVKDFESSTERTPYFLAFRECAKIPSSNIQLHNDLTGEMFEAFTPTSITFSLLLSSSAIVFFKSIFLGGCFFVVSINWIRFVVVKRKLVARKLKSNTMASTASSGIQMQSSRLEQGTSSAAVSAVGSEPSGPWYKSGCFRIFLGLFGLCVLLSIVIFLTYKLVKIDYPDAVPTLATPSPEKPTSTTRRRSTTSSPKPTELVKTTIDGGSLTLPAIVFTHRSTSVRTSTSSQKTHTASSTTQSPSEGTSSTLPPSTPSSSPPTDSMKTTLDGGDLQLPALVFKPSAVVDDVSHGLIHRSRKPKV</sequence>
<proteinExistence type="predicted"/>
<evidence type="ECO:0000313" key="4">
    <source>
        <dbReference type="WBParaSite" id="jg4942.1"/>
    </source>
</evidence>